<feature type="domain" description="Polyphosphate kinase C-terminal" evidence="14">
    <location>
        <begin position="433"/>
        <end position="597"/>
    </location>
</feature>
<dbReference type="NCBIfam" id="NF003921">
    <property type="entry name" value="PRK05443.2-2"/>
    <property type="match status" value="1"/>
</dbReference>
<feature type="binding site" evidence="8">
    <location>
        <position position="569"/>
    </location>
    <ligand>
        <name>ATP</name>
        <dbReference type="ChEBI" id="CHEBI:30616"/>
    </ligand>
</feature>
<dbReference type="InterPro" id="IPR041108">
    <property type="entry name" value="PP_kinase_C_1"/>
</dbReference>
<dbReference type="EC" id="2.7.4.1" evidence="8 9"/>
<dbReference type="NCBIfam" id="NF003918">
    <property type="entry name" value="PRK05443.1-2"/>
    <property type="match status" value="1"/>
</dbReference>
<dbReference type="CDD" id="cd09168">
    <property type="entry name" value="PLDc_PaPPK1_C2_like"/>
    <property type="match status" value="1"/>
</dbReference>
<dbReference type="GO" id="GO:0005524">
    <property type="term" value="F:ATP binding"/>
    <property type="evidence" value="ECO:0007669"/>
    <property type="project" value="UniProtKB-KW"/>
</dbReference>
<dbReference type="InterPro" id="IPR036832">
    <property type="entry name" value="PPK_N_dom_sf"/>
</dbReference>
<evidence type="ECO:0000256" key="5">
    <source>
        <dbReference type="ARBA" id="ARBA00022777"/>
    </source>
</evidence>
<gene>
    <name evidence="8" type="primary">ppk</name>
</gene>
<dbReference type="Pfam" id="PF02503">
    <property type="entry name" value="PP_kinase"/>
    <property type="match status" value="1"/>
</dbReference>
<dbReference type="Gene3D" id="1.20.58.310">
    <property type="entry name" value="Polyphosphate kinase N-terminal domain"/>
    <property type="match status" value="1"/>
</dbReference>
<dbReference type="PANTHER" id="PTHR30218:SF0">
    <property type="entry name" value="POLYPHOSPHATE KINASE"/>
    <property type="match status" value="1"/>
</dbReference>
<evidence type="ECO:0000256" key="8">
    <source>
        <dbReference type="HAMAP-Rule" id="MF_00347"/>
    </source>
</evidence>
<dbReference type="EMBL" id="LC066377">
    <property type="protein sequence ID" value="BAT28887.1"/>
    <property type="molecule type" value="Genomic_DNA"/>
</dbReference>
<evidence type="ECO:0000313" key="15">
    <source>
        <dbReference type="EMBL" id="BAT28887.1"/>
    </source>
</evidence>
<feature type="binding site" evidence="8">
    <location>
        <position position="151"/>
    </location>
    <ligand>
        <name>ATP</name>
        <dbReference type="ChEBI" id="CHEBI:30616"/>
    </ligand>
</feature>
<dbReference type="InterPro" id="IPR024953">
    <property type="entry name" value="PP_kinase_middle"/>
</dbReference>
<evidence type="ECO:0000259" key="11">
    <source>
        <dbReference type="Pfam" id="PF02503"/>
    </source>
</evidence>
<evidence type="ECO:0000259" key="14">
    <source>
        <dbReference type="Pfam" id="PF17941"/>
    </source>
</evidence>
<dbReference type="InterPro" id="IPR025198">
    <property type="entry name" value="PPK_N_dom"/>
</dbReference>
<keyword evidence="3 8" id="KW-0479">Metal-binding</keyword>
<feature type="binding site" evidence="8">
    <location>
        <position position="506"/>
    </location>
    <ligand>
        <name>Mg(2+)</name>
        <dbReference type="ChEBI" id="CHEBI:18420"/>
    </ligand>
</feature>
<evidence type="ECO:0000256" key="2">
    <source>
        <dbReference type="ARBA" id="ARBA00022679"/>
    </source>
</evidence>
<keyword evidence="6 8" id="KW-0067">ATP-binding</keyword>
<dbReference type="SUPFAM" id="SSF140356">
    <property type="entry name" value="PPK N-terminal domain-like"/>
    <property type="match status" value="1"/>
</dbReference>
<sequence length="817" mass="91277">MNEMSGKSTRATKSASPRAGAAAKPRPATRARKPAPLPPVEIEKAEEAAAALVDGLVGNGAASAVMAAARAGEEGVPLSAMPDRPLMEAIGVIAAAPAAELAPRVDELPADRFVNREFSWLQFNRRVLEEAGNTNHPLLERLRFLSISAGNLDEFFMVRVAGLAGQVREKIPVRSADGLLPQEQLDRVLDEVELLQEAQQATLAELVKALKTERIQIVAAGDLKKAEHEWLERHFDETIFPVLTPLSIDPAHPFPFIPNLGFSMALSLVRERDSHRMNALLRLPVALQRFVEMPVTEDGTYRFVPLESVVALFITRLFPGYRVRGQGTFRLIRDSDIEVEEEAEDLVRLFESALKRRRRGSVIRIEFDQVMPESLRNFVTSELAVSESRISVMDGMLALDAVSQIVKLPRDDLKFEPYIPRFPERIREHNGDCFAAIREKDIVVHHPYESFDVVVQFLRQAALDPNVVAIKQTLYRTSNDSPIVRALIDAAEAGKSVTALVELKARFDEEANIKWARDLERAGVQVVFGFIEKKTHSKLSLVVRREEGKIVSFVHVGTGNYHPITARIYTDLSYFTADPDIAHDVAMIFNYITGYAEPNELRKLAVSPLNLRKRILQHIEEEVEHQKAGRGGQIWMKMNSLVDPQIIDALYRASQAGVEIDLVVRGICCLRPRVPGLSENIRVKSIVGRFLEHSRIYCFGNGYGLPSEKALVYMSSADLMPRNLDRRVETMIPITTPTVHSQVLSQIMLGNILDNQQSWTVLPDGTSRRISPSGGEQPFNAQRYFMTNPSLSGRGKALKSNAPKLIARQRAEHSRFD</sequence>
<reference evidence="15" key="1">
    <citation type="journal article" date="2015" name="Proc. Natl. Acad. Sci. U.S.A.">
        <title>Bacterial clade with the ribosomal RNA operon on a small plasmid rather than the chromosome.</title>
        <authorList>
            <person name="Anda M."/>
            <person name="Ohtsubo Y."/>
            <person name="Okubo T."/>
            <person name="Sugawara M."/>
            <person name="Nagata Y."/>
            <person name="Tsuda M."/>
            <person name="Minamisawa K."/>
            <person name="Mitsui H."/>
        </authorList>
    </citation>
    <scope>NUCLEOTIDE SEQUENCE</scope>
    <source>
        <strain evidence="15">JCM 14755</strain>
    </source>
</reference>
<evidence type="ECO:0000256" key="10">
    <source>
        <dbReference type="SAM" id="MobiDB-lite"/>
    </source>
</evidence>
<accession>A0A0P0Z4B7</accession>
<feature type="binding site" evidence="8">
    <location>
        <position position="476"/>
    </location>
    <ligand>
        <name>Mg(2+)</name>
        <dbReference type="ChEBI" id="CHEBI:18420"/>
    </ligand>
</feature>
<dbReference type="SUPFAM" id="SSF56024">
    <property type="entry name" value="Phospholipase D/nuclease"/>
    <property type="match status" value="2"/>
</dbReference>
<feature type="binding site" evidence="8">
    <location>
        <position position="693"/>
    </location>
    <ligand>
        <name>ATP</name>
        <dbReference type="ChEBI" id="CHEBI:30616"/>
    </ligand>
</feature>
<dbReference type="InterPro" id="IPR025200">
    <property type="entry name" value="PPK_C_dom2"/>
</dbReference>
<dbReference type="GO" id="GO:0008976">
    <property type="term" value="F:polyphosphate kinase activity"/>
    <property type="evidence" value="ECO:0007669"/>
    <property type="project" value="UniProtKB-UniRule"/>
</dbReference>
<keyword evidence="4 8" id="KW-0547">Nucleotide-binding</keyword>
<proteinExistence type="inferred from homology"/>
<dbReference type="Pfam" id="PF13089">
    <property type="entry name" value="PP_kinase_N"/>
    <property type="match status" value="1"/>
</dbReference>
<protein>
    <recommendedName>
        <fullName evidence="8 9">Polyphosphate kinase</fullName>
        <ecNumber evidence="8 9">2.7.4.1</ecNumber>
    </recommendedName>
    <alternativeName>
        <fullName evidence="8">ATP-polyphosphate phosphotransferase</fullName>
    </alternativeName>
    <alternativeName>
        <fullName evidence="8">Polyphosphoric acid kinase</fullName>
    </alternativeName>
</protein>
<evidence type="ECO:0000256" key="1">
    <source>
        <dbReference type="ARBA" id="ARBA00022553"/>
    </source>
</evidence>
<keyword evidence="1 8" id="KW-0597">Phosphoprotein</keyword>
<keyword evidence="7 8" id="KW-0460">Magnesium</keyword>
<feature type="region of interest" description="Disordered" evidence="10">
    <location>
        <begin position="1"/>
        <end position="41"/>
    </location>
</feature>
<comment type="catalytic activity">
    <reaction evidence="8 9">
        <text>[phosphate](n) + ATP = [phosphate](n+1) + ADP</text>
        <dbReference type="Rhea" id="RHEA:19573"/>
        <dbReference type="Rhea" id="RHEA-COMP:9859"/>
        <dbReference type="Rhea" id="RHEA-COMP:14280"/>
        <dbReference type="ChEBI" id="CHEBI:16838"/>
        <dbReference type="ChEBI" id="CHEBI:30616"/>
        <dbReference type="ChEBI" id="CHEBI:456216"/>
        <dbReference type="EC" id="2.7.4.1"/>
    </reaction>
</comment>
<feature type="domain" description="Polyphosphate kinase N-terminal" evidence="12">
    <location>
        <begin position="113"/>
        <end position="218"/>
    </location>
</feature>
<dbReference type="Pfam" id="PF13090">
    <property type="entry name" value="PP_kinase_C"/>
    <property type="match status" value="1"/>
</dbReference>
<organism evidence="15">
    <name type="scientific">Aureimonas frigidaquae</name>
    <dbReference type="NCBI Taxonomy" id="424757"/>
    <lineage>
        <taxon>Bacteria</taxon>
        <taxon>Pseudomonadati</taxon>
        <taxon>Pseudomonadota</taxon>
        <taxon>Alphaproteobacteria</taxon>
        <taxon>Hyphomicrobiales</taxon>
        <taxon>Aurantimonadaceae</taxon>
        <taxon>Aureimonas</taxon>
    </lineage>
</organism>
<feature type="active site" description="Phosphohistidine intermediate" evidence="8">
    <location>
        <position position="536"/>
    </location>
</feature>
<dbReference type="AlphaFoldDB" id="A0A0P0Z4B7"/>
<dbReference type="InterPro" id="IPR036830">
    <property type="entry name" value="PP_kinase_middle_dom_sf"/>
</dbReference>
<evidence type="ECO:0000259" key="13">
    <source>
        <dbReference type="Pfam" id="PF13090"/>
    </source>
</evidence>
<dbReference type="GO" id="GO:0006799">
    <property type="term" value="P:polyphosphate biosynthetic process"/>
    <property type="evidence" value="ECO:0007669"/>
    <property type="project" value="UniProtKB-UniRule"/>
</dbReference>
<name>A0A0P0Z4B7_9HYPH</name>
<evidence type="ECO:0000256" key="3">
    <source>
        <dbReference type="ARBA" id="ARBA00022723"/>
    </source>
</evidence>
<feature type="binding site" evidence="8">
    <location>
        <position position="665"/>
    </location>
    <ligand>
        <name>ATP</name>
        <dbReference type="ChEBI" id="CHEBI:30616"/>
    </ligand>
</feature>
<dbReference type="NCBIfam" id="NF003917">
    <property type="entry name" value="PRK05443.1-1"/>
    <property type="match status" value="1"/>
</dbReference>
<comment type="similarity">
    <text evidence="8 9">Belongs to the polyphosphate kinase 1 (PPK1) family.</text>
</comment>
<dbReference type="Gene3D" id="3.30.1840.10">
    <property type="entry name" value="Polyphosphate kinase middle domain"/>
    <property type="match status" value="1"/>
</dbReference>
<keyword evidence="2 8" id="KW-0808">Transferase</keyword>
<dbReference type="FunFam" id="3.30.870.10:FF:000001">
    <property type="entry name" value="Polyphosphate kinase"/>
    <property type="match status" value="1"/>
</dbReference>
<dbReference type="InterPro" id="IPR003414">
    <property type="entry name" value="PP_kinase"/>
</dbReference>
<dbReference type="CDD" id="cd09165">
    <property type="entry name" value="PLDc_PaPPK1_C1_like"/>
    <property type="match status" value="1"/>
</dbReference>
<keyword evidence="5 8" id="KW-0418">Kinase</keyword>
<comment type="function">
    <text evidence="8 9">Catalyzes the reversible transfer of the terminal phosphate of ATP to form a long-chain polyphosphate (polyP).</text>
</comment>
<dbReference type="NCBIfam" id="TIGR03705">
    <property type="entry name" value="poly_P_kin"/>
    <property type="match status" value="1"/>
</dbReference>
<evidence type="ECO:0000256" key="4">
    <source>
        <dbReference type="ARBA" id="ARBA00022741"/>
    </source>
</evidence>
<evidence type="ECO:0000256" key="6">
    <source>
        <dbReference type="ARBA" id="ARBA00022840"/>
    </source>
</evidence>
<comment type="cofactor">
    <cofactor evidence="8">
        <name>Mg(2+)</name>
        <dbReference type="ChEBI" id="CHEBI:18420"/>
    </cofactor>
</comment>
<dbReference type="SUPFAM" id="SSF143724">
    <property type="entry name" value="PHP14-like"/>
    <property type="match status" value="1"/>
</dbReference>
<comment type="PTM">
    <text evidence="8 9">An intermediate of this reaction is the autophosphorylated ppk in which a phosphate is covalently linked to a histidine residue through a N-P bond.</text>
</comment>
<dbReference type="Pfam" id="PF17941">
    <property type="entry name" value="PP_kinase_C_1"/>
    <property type="match status" value="1"/>
</dbReference>
<dbReference type="NCBIfam" id="NF003919">
    <property type="entry name" value="PRK05443.1-4"/>
    <property type="match status" value="1"/>
</dbReference>
<evidence type="ECO:0000256" key="7">
    <source>
        <dbReference type="ARBA" id="ARBA00022842"/>
    </source>
</evidence>
<feature type="domain" description="Polyphosphate kinase C-terminal" evidence="13">
    <location>
        <begin position="604"/>
        <end position="782"/>
    </location>
</feature>
<dbReference type="GO" id="GO:0009358">
    <property type="term" value="C:polyphosphate kinase complex"/>
    <property type="evidence" value="ECO:0007669"/>
    <property type="project" value="InterPro"/>
</dbReference>
<feature type="region of interest" description="Disordered" evidence="10">
    <location>
        <begin position="791"/>
        <end position="817"/>
    </location>
</feature>
<feature type="compositionally biased region" description="Low complexity" evidence="10">
    <location>
        <begin position="11"/>
        <end position="26"/>
    </location>
</feature>
<dbReference type="PANTHER" id="PTHR30218">
    <property type="entry name" value="POLYPHOSPHATE KINASE"/>
    <property type="match status" value="1"/>
</dbReference>
<dbReference type="HAMAP" id="MF_00347">
    <property type="entry name" value="Polyphosphate_kinase"/>
    <property type="match status" value="1"/>
</dbReference>
<dbReference type="Gene3D" id="3.30.870.10">
    <property type="entry name" value="Endonuclease Chain A"/>
    <property type="match status" value="2"/>
</dbReference>
<evidence type="ECO:0000259" key="12">
    <source>
        <dbReference type="Pfam" id="PF13089"/>
    </source>
</evidence>
<dbReference type="GO" id="GO:0046872">
    <property type="term" value="F:metal ion binding"/>
    <property type="evidence" value="ECO:0007669"/>
    <property type="project" value="UniProtKB-KW"/>
</dbReference>
<evidence type="ECO:0000256" key="9">
    <source>
        <dbReference type="RuleBase" id="RU003800"/>
    </source>
</evidence>
<feature type="domain" description="Polyphosphate kinase middle" evidence="11">
    <location>
        <begin position="227"/>
        <end position="404"/>
    </location>
</feature>